<feature type="non-terminal residue" evidence="1">
    <location>
        <position position="1"/>
    </location>
</feature>
<dbReference type="RefSeq" id="WP_004366952.1">
    <property type="nucleotide sequence ID" value="NZ_AMXF01000119.1"/>
</dbReference>
<dbReference type="Proteomes" id="UP000013047">
    <property type="component" value="Unassembled WGS sequence"/>
</dbReference>
<sequence>PPLAAARAAAVRAALGTAFAAVLRRVLQPPRMELRIDVNQPDDSIEAELDTLHGRLHRPGDALHACTRLPDLLPGLVFHHREADGEHYVYVEDVAHGRLAGYTVFNRLIEVDRRTDRHVRSPHSKYAPAYQGRGIASAVYAWALGRGLCLVSGARQSAGAHALWHALARRHPLRWVALRAKRMHDLGASVPSAQAAELDTRMILLGQGWSAVRLRSLGLLHPAAEAANEKMRRRA</sequence>
<evidence type="ECO:0000313" key="1">
    <source>
        <dbReference type="EMBL" id="ENO96308.1"/>
    </source>
</evidence>
<dbReference type="EMBL" id="AMXF01000119">
    <property type="protein sequence ID" value="ENO96308.1"/>
    <property type="molecule type" value="Genomic_DNA"/>
</dbReference>
<dbReference type="SUPFAM" id="SSF55729">
    <property type="entry name" value="Acyl-CoA N-acyltransferases (Nat)"/>
    <property type="match status" value="1"/>
</dbReference>
<dbReference type="AlphaFoldDB" id="N6ZPQ5"/>
<comment type="caution">
    <text evidence="1">The sequence shown here is derived from an EMBL/GenBank/DDBJ whole genome shotgun (WGS) entry which is preliminary data.</text>
</comment>
<gene>
    <name evidence="1" type="ORF">C667_14679</name>
</gene>
<proteinExistence type="predicted"/>
<dbReference type="InterPro" id="IPR016181">
    <property type="entry name" value="Acyl_CoA_acyltransferase"/>
</dbReference>
<organism evidence="1 2">
    <name type="scientific">Thauera phenylacetica B4P</name>
    <dbReference type="NCBI Taxonomy" id="1234382"/>
    <lineage>
        <taxon>Bacteria</taxon>
        <taxon>Pseudomonadati</taxon>
        <taxon>Pseudomonadota</taxon>
        <taxon>Betaproteobacteria</taxon>
        <taxon>Rhodocyclales</taxon>
        <taxon>Zoogloeaceae</taxon>
        <taxon>Thauera</taxon>
    </lineage>
</organism>
<keyword evidence="2" id="KW-1185">Reference proteome</keyword>
<protein>
    <submittedName>
        <fullName evidence="1">Uncharacterized protein</fullName>
    </submittedName>
</protein>
<name>N6ZPQ5_9RHOO</name>
<accession>N6ZPQ5</accession>
<evidence type="ECO:0000313" key="2">
    <source>
        <dbReference type="Proteomes" id="UP000013047"/>
    </source>
</evidence>
<reference evidence="1 2" key="1">
    <citation type="submission" date="2012-09" db="EMBL/GenBank/DDBJ databases">
        <title>Draft Genome Sequences of 6 Strains from Genus Thauera.</title>
        <authorList>
            <person name="Liu B."/>
            <person name="Shapleigh J.P."/>
            <person name="Frostegard A.H."/>
        </authorList>
    </citation>
    <scope>NUCLEOTIDE SEQUENCE [LARGE SCALE GENOMIC DNA]</scope>
    <source>
        <strain evidence="1 2">B4P</strain>
    </source>
</reference>